<gene>
    <name evidence="1" type="ORF">CISIN_1g0055562mg</name>
</gene>
<dbReference type="AlphaFoldDB" id="A0A067DEL9"/>
<evidence type="ECO:0000313" key="2">
    <source>
        <dbReference type="Proteomes" id="UP000027120"/>
    </source>
</evidence>
<organism evidence="1 2">
    <name type="scientific">Citrus sinensis</name>
    <name type="common">Sweet orange</name>
    <name type="synonym">Citrus aurantium var. sinensis</name>
    <dbReference type="NCBI Taxonomy" id="2711"/>
    <lineage>
        <taxon>Eukaryota</taxon>
        <taxon>Viridiplantae</taxon>
        <taxon>Streptophyta</taxon>
        <taxon>Embryophyta</taxon>
        <taxon>Tracheophyta</taxon>
        <taxon>Spermatophyta</taxon>
        <taxon>Magnoliopsida</taxon>
        <taxon>eudicotyledons</taxon>
        <taxon>Gunneridae</taxon>
        <taxon>Pentapetalae</taxon>
        <taxon>rosids</taxon>
        <taxon>malvids</taxon>
        <taxon>Sapindales</taxon>
        <taxon>Rutaceae</taxon>
        <taxon>Aurantioideae</taxon>
        <taxon>Citrus</taxon>
    </lineage>
</organism>
<dbReference type="Proteomes" id="UP000027120">
    <property type="component" value="Unassembled WGS sequence"/>
</dbReference>
<evidence type="ECO:0000313" key="1">
    <source>
        <dbReference type="EMBL" id="KDO39990.1"/>
    </source>
</evidence>
<proteinExistence type="predicted"/>
<dbReference type="EMBL" id="KK786172">
    <property type="protein sequence ID" value="KDO39990.1"/>
    <property type="molecule type" value="Genomic_DNA"/>
</dbReference>
<feature type="non-terminal residue" evidence="1">
    <location>
        <position position="44"/>
    </location>
</feature>
<protein>
    <submittedName>
        <fullName evidence="1">Uncharacterized protein</fullName>
    </submittedName>
</protein>
<accession>A0A067DEL9</accession>
<name>A0A067DEL9_CITSI</name>
<keyword evidence="2" id="KW-1185">Reference proteome</keyword>
<reference evidence="1 2" key="1">
    <citation type="submission" date="2014-04" db="EMBL/GenBank/DDBJ databases">
        <authorList>
            <consortium name="International Citrus Genome Consortium"/>
            <person name="Gmitter F."/>
            <person name="Chen C."/>
            <person name="Farmerie W."/>
            <person name="Harkins T."/>
            <person name="Desany B."/>
            <person name="Mohiuddin M."/>
            <person name="Kodira C."/>
            <person name="Borodovsky M."/>
            <person name="Lomsadze A."/>
            <person name="Burns P."/>
            <person name="Jenkins J."/>
            <person name="Prochnik S."/>
            <person name="Shu S."/>
            <person name="Chapman J."/>
            <person name="Pitluck S."/>
            <person name="Schmutz J."/>
            <person name="Rokhsar D."/>
        </authorList>
    </citation>
    <scope>NUCLEOTIDE SEQUENCE</scope>
</reference>
<sequence>MEMQFEIKLNILASSIFVKGDLTLFWNIQEDDSMSLYGVQEIVY</sequence>